<name>A0A0P1F4F6_THAGE</name>
<accession>A0A0P1F4F6</accession>
<dbReference type="RefSeq" id="WP_168370959.1">
    <property type="nucleotide sequence ID" value="NZ_CP051181.1"/>
</dbReference>
<evidence type="ECO:0000313" key="3">
    <source>
        <dbReference type="Proteomes" id="UP000051587"/>
    </source>
</evidence>
<evidence type="ECO:0000256" key="1">
    <source>
        <dbReference type="SAM" id="Phobius"/>
    </source>
</evidence>
<dbReference type="EMBL" id="CYSA01000003">
    <property type="protein sequence ID" value="CUH62543.1"/>
    <property type="molecule type" value="Genomic_DNA"/>
</dbReference>
<keyword evidence="1" id="KW-1133">Transmembrane helix</keyword>
<proteinExistence type="predicted"/>
<keyword evidence="1" id="KW-0472">Membrane</keyword>
<keyword evidence="1" id="KW-0812">Transmembrane</keyword>
<dbReference type="STRING" id="53501.SAMN04488043_10369"/>
<evidence type="ECO:0000313" key="2">
    <source>
        <dbReference type="EMBL" id="CUH62543.1"/>
    </source>
</evidence>
<sequence>MHWLFRMSKWARNPPSERQVKLVLAVIAVCFMIYAVERWIGWPDWMTIEGGTGRFPLR</sequence>
<gene>
    <name evidence="2" type="ORF">TG4357_00169</name>
</gene>
<organism evidence="2 3">
    <name type="scientific">Thalassovita gelatinovora</name>
    <name type="common">Thalassobius gelatinovorus</name>
    <dbReference type="NCBI Taxonomy" id="53501"/>
    <lineage>
        <taxon>Bacteria</taxon>
        <taxon>Pseudomonadati</taxon>
        <taxon>Pseudomonadota</taxon>
        <taxon>Alphaproteobacteria</taxon>
        <taxon>Rhodobacterales</taxon>
        <taxon>Roseobacteraceae</taxon>
        <taxon>Thalassovita</taxon>
    </lineage>
</organism>
<dbReference type="AlphaFoldDB" id="A0A0P1F4F6"/>
<dbReference type="Proteomes" id="UP000051587">
    <property type="component" value="Unassembled WGS sequence"/>
</dbReference>
<feature type="transmembrane region" description="Helical" evidence="1">
    <location>
        <begin position="20"/>
        <end position="36"/>
    </location>
</feature>
<keyword evidence="3" id="KW-1185">Reference proteome</keyword>
<protein>
    <submittedName>
        <fullName evidence="2">Uncharacterized protein</fullName>
    </submittedName>
</protein>
<reference evidence="2 3" key="1">
    <citation type="submission" date="2015-09" db="EMBL/GenBank/DDBJ databases">
        <authorList>
            <consortium name="Swine Surveillance"/>
        </authorList>
    </citation>
    <scope>NUCLEOTIDE SEQUENCE [LARGE SCALE GENOMIC DNA]</scope>
    <source>
        <strain evidence="2 3">CECT 4357</strain>
    </source>
</reference>